<evidence type="ECO:0000313" key="2">
    <source>
        <dbReference type="Proteomes" id="UP000192940"/>
    </source>
</evidence>
<dbReference type="Proteomes" id="UP000192940">
    <property type="component" value="Chromosome I"/>
</dbReference>
<accession>A0A1X7H4J9</accession>
<name>A0A1X7H4J9_9BACL</name>
<dbReference type="RefSeq" id="WP_208921017.1">
    <property type="nucleotide sequence ID" value="NZ_LT840184.1"/>
</dbReference>
<gene>
    <name evidence="1" type="ORF">SAMN05661091_1752</name>
</gene>
<dbReference type="AlphaFoldDB" id="A0A1X7H4J9"/>
<evidence type="ECO:0000313" key="1">
    <source>
        <dbReference type="EMBL" id="SMF79666.1"/>
    </source>
</evidence>
<organism evidence="1 2">
    <name type="scientific">Paenibacillus uliginis N3/975</name>
    <dbReference type="NCBI Taxonomy" id="1313296"/>
    <lineage>
        <taxon>Bacteria</taxon>
        <taxon>Bacillati</taxon>
        <taxon>Bacillota</taxon>
        <taxon>Bacilli</taxon>
        <taxon>Bacillales</taxon>
        <taxon>Paenibacillaceae</taxon>
        <taxon>Paenibacillus</taxon>
    </lineage>
</organism>
<reference evidence="2" key="1">
    <citation type="submission" date="2017-04" db="EMBL/GenBank/DDBJ databases">
        <authorList>
            <person name="Varghese N."/>
            <person name="Submissions S."/>
        </authorList>
    </citation>
    <scope>NUCLEOTIDE SEQUENCE [LARGE SCALE GENOMIC DNA]</scope>
    <source>
        <strain evidence="2">N3/975</strain>
    </source>
</reference>
<keyword evidence="2" id="KW-1185">Reference proteome</keyword>
<protein>
    <submittedName>
        <fullName evidence="1">Uncharacterized protein</fullName>
    </submittedName>
</protein>
<proteinExistence type="predicted"/>
<sequence>MFKILVSDPISDFGLQQLTNAEDVEVTKLSGLCSRGRFWLRIDLKISVLTNADKEQKEGRTWAI</sequence>
<dbReference type="STRING" id="1313296.SAMN05661091_1752"/>
<dbReference type="EMBL" id="LT840184">
    <property type="protein sequence ID" value="SMF79666.1"/>
    <property type="molecule type" value="Genomic_DNA"/>
</dbReference>